<accession>A0A2S7F958</accession>
<sequence length="261" mass="28890">MLFGGGLMPRPNKFRRVCRMPKCSEFESQSFKNNNRIVLDIEEYEAIRLMDYMGLTQEESSKQMKVSRATFQALYMDARKKISRFLVEGTGLIISGGNYELCSSKCCQNKNIKKENCMLLKGDNNMKIAVTYNEGEIFQHFGHSEKFKLYDVEEGKIVSSEVVDTNGSGHGALAGFLKDKNVNVLICGGIGGGAKNALASNNIEIYPGARGNADEQVQSFLSGNLSYNPNTECSHHKHEGEHTCGSHGCGSHDSDHKCSHE</sequence>
<dbReference type="SUPFAM" id="SSF53146">
    <property type="entry name" value="Nitrogenase accessory factor-like"/>
    <property type="match status" value="1"/>
</dbReference>
<organism evidence="3 4">
    <name type="scientific">Clostridium butyricum</name>
    <dbReference type="NCBI Taxonomy" id="1492"/>
    <lineage>
        <taxon>Bacteria</taxon>
        <taxon>Bacillati</taxon>
        <taxon>Bacillota</taxon>
        <taxon>Clostridia</taxon>
        <taxon>Eubacteriales</taxon>
        <taxon>Clostridiaceae</taxon>
        <taxon>Clostridium</taxon>
    </lineage>
</organism>
<dbReference type="GO" id="GO:0003677">
    <property type="term" value="F:DNA binding"/>
    <property type="evidence" value="ECO:0007669"/>
    <property type="project" value="UniProtKB-KW"/>
</dbReference>
<dbReference type="CDD" id="cd00851">
    <property type="entry name" value="MTH1175"/>
    <property type="match status" value="1"/>
</dbReference>
<comment type="similarity">
    <text evidence="1">Belongs to the UPF0251 family.</text>
</comment>
<comment type="caution">
    <text evidence="3">The sequence shown here is derived from an EMBL/GenBank/DDBJ whole genome shotgun (WGS) entry which is preliminary data.</text>
</comment>
<evidence type="ECO:0000313" key="3">
    <source>
        <dbReference type="EMBL" id="PPV13941.1"/>
    </source>
</evidence>
<feature type="domain" description="Dinitrogenase iron-molybdenum cofactor biosynthesis" evidence="2">
    <location>
        <begin position="134"/>
        <end position="221"/>
    </location>
</feature>
<dbReference type="InterPro" id="IPR002852">
    <property type="entry name" value="UPF0251"/>
</dbReference>
<dbReference type="InterPro" id="IPR036105">
    <property type="entry name" value="DiNase_FeMo-co_biosyn_sf"/>
</dbReference>
<evidence type="ECO:0000313" key="4">
    <source>
        <dbReference type="Proteomes" id="UP000238081"/>
    </source>
</evidence>
<gene>
    <name evidence="3" type="ORF">AWN73_15475</name>
</gene>
<protein>
    <submittedName>
        <fullName evidence="3">DNA-binding protein</fullName>
    </submittedName>
</protein>
<dbReference type="EMBL" id="LRDH01000115">
    <property type="protein sequence ID" value="PPV13941.1"/>
    <property type="molecule type" value="Genomic_DNA"/>
</dbReference>
<proteinExistence type="inferred from homology"/>
<dbReference type="InterPro" id="IPR033913">
    <property type="entry name" value="MTH1175_dom"/>
</dbReference>
<dbReference type="Gene3D" id="3.30.420.130">
    <property type="entry name" value="Dinitrogenase iron-molybdenum cofactor biosynthesis domain"/>
    <property type="match status" value="1"/>
</dbReference>
<reference evidence="3 4" key="1">
    <citation type="submission" date="2016-01" db="EMBL/GenBank/DDBJ databases">
        <title>Characterization of the Clostridium difficile lineages that are prevalent in Hong Kong and China.</title>
        <authorList>
            <person name="Kwok J.S.-L."/>
            <person name="Lam W.-Y."/>
            <person name="Ip M."/>
            <person name="Chan T.-F."/>
            <person name="Hawkey P.M."/>
            <person name="Tsui S.K.-W."/>
        </authorList>
    </citation>
    <scope>NUCLEOTIDE SEQUENCE [LARGE SCALE GENOMIC DNA]</scope>
    <source>
        <strain evidence="3 4">300064</strain>
    </source>
</reference>
<dbReference type="PANTHER" id="PTHR37478:SF2">
    <property type="entry name" value="UPF0251 PROTEIN TK0562"/>
    <property type="match status" value="1"/>
</dbReference>
<dbReference type="Pfam" id="PF02001">
    <property type="entry name" value="DUF134"/>
    <property type="match status" value="1"/>
</dbReference>
<keyword evidence="3" id="KW-0238">DNA-binding</keyword>
<dbReference type="Pfam" id="PF02579">
    <property type="entry name" value="Nitro_FeMo-Co"/>
    <property type="match status" value="1"/>
</dbReference>
<name>A0A2S7F958_CLOBU</name>
<evidence type="ECO:0000259" key="2">
    <source>
        <dbReference type="Pfam" id="PF02579"/>
    </source>
</evidence>
<dbReference type="InterPro" id="IPR003731">
    <property type="entry name" value="Di-Nase_FeMo-co_biosynth"/>
</dbReference>
<dbReference type="AlphaFoldDB" id="A0A2S7F958"/>
<dbReference type="Proteomes" id="UP000238081">
    <property type="component" value="Unassembled WGS sequence"/>
</dbReference>
<dbReference type="PANTHER" id="PTHR37478">
    <property type="match status" value="1"/>
</dbReference>
<evidence type="ECO:0000256" key="1">
    <source>
        <dbReference type="ARBA" id="ARBA00009350"/>
    </source>
</evidence>